<dbReference type="InterPro" id="IPR011041">
    <property type="entry name" value="Quinoprot_gluc/sorb_DH_b-prop"/>
</dbReference>
<name>A0A1F7J116_9BACT</name>
<gene>
    <name evidence="2" type="ORF">A3A93_00045</name>
</gene>
<evidence type="ECO:0000313" key="2">
    <source>
        <dbReference type="EMBL" id="OGK49263.1"/>
    </source>
</evidence>
<dbReference type="InterPro" id="IPR011042">
    <property type="entry name" value="6-blade_b-propeller_TolB-like"/>
</dbReference>
<dbReference type="STRING" id="1802061.A3A93_00045"/>
<proteinExistence type="predicted"/>
<dbReference type="PANTHER" id="PTHR19328:SF53">
    <property type="entry name" value="MEMBRANE PROTEIN"/>
    <property type="match status" value="1"/>
</dbReference>
<feature type="domain" description="Pyrroloquinoline quinone-dependent pyranose dehydrogenase beta-propeller" evidence="1">
    <location>
        <begin position="10"/>
        <end position="342"/>
    </location>
</feature>
<protein>
    <recommendedName>
        <fullName evidence="1">Pyrroloquinoline quinone-dependent pyranose dehydrogenase beta-propeller domain-containing protein</fullName>
    </recommendedName>
</protein>
<organism evidence="2 3">
    <name type="scientific">Candidatus Roizmanbacteria bacterium RIFCSPLOWO2_01_FULL_38_12</name>
    <dbReference type="NCBI Taxonomy" id="1802061"/>
    <lineage>
        <taxon>Bacteria</taxon>
        <taxon>Candidatus Roizmaniibacteriota</taxon>
    </lineage>
</organism>
<dbReference type="SUPFAM" id="SSF50952">
    <property type="entry name" value="Soluble quinoprotein glucose dehydrogenase"/>
    <property type="match status" value="1"/>
</dbReference>
<reference evidence="2 3" key="1">
    <citation type="journal article" date="2016" name="Nat. Commun.">
        <title>Thousands of microbial genomes shed light on interconnected biogeochemical processes in an aquifer system.</title>
        <authorList>
            <person name="Anantharaman K."/>
            <person name="Brown C.T."/>
            <person name="Hug L.A."/>
            <person name="Sharon I."/>
            <person name="Castelle C.J."/>
            <person name="Probst A.J."/>
            <person name="Thomas B.C."/>
            <person name="Singh A."/>
            <person name="Wilkins M.J."/>
            <person name="Karaoz U."/>
            <person name="Brodie E.L."/>
            <person name="Williams K.H."/>
            <person name="Hubbard S.S."/>
            <person name="Banfield J.F."/>
        </authorList>
    </citation>
    <scope>NUCLEOTIDE SEQUENCE [LARGE SCALE GENOMIC DNA]</scope>
</reference>
<dbReference type="Proteomes" id="UP000177141">
    <property type="component" value="Unassembled WGS sequence"/>
</dbReference>
<sequence>MGESIDIPLKLPDGYNIGIFAKNLGKARDLTLSARGTMLVSDPDGGRVIAMPDKNNDGIADENIILLEGLRSPHGIAFYNKWLFVAEEDKIIRYEFDEVNLKAKQDRLLFALPSGGRHFTRSITFDNSGKMFVSLGSTCDVCFEKHPWIGAVIISDADGKTPEIFAKGLRNAVFLTTNPKTQEIWGTEMGRDFLGDNTPPDEINILKSGGNYGWPVCYGNRIYDQSFGQETPTYCDDTVAPVYNIAAHSAPLGLKFIDSSQFPDWNGDLLVAYHGSWNRSAPIGYKVVRLDVDGSTVKSEEDFLAGFLEGSEAYGRPVDIEFDKSGYLYLSDDKRGVVYIVSSP</sequence>
<dbReference type="EMBL" id="MGAL01000002">
    <property type="protein sequence ID" value="OGK49263.1"/>
    <property type="molecule type" value="Genomic_DNA"/>
</dbReference>
<evidence type="ECO:0000313" key="3">
    <source>
        <dbReference type="Proteomes" id="UP000177141"/>
    </source>
</evidence>
<dbReference type="AlphaFoldDB" id="A0A1F7J116"/>
<evidence type="ECO:0000259" key="1">
    <source>
        <dbReference type="Pfam" id="PF22807"/>
    </source>
</evidence>
<comment type="caution">
    <text evidence="2">The sequence shown here is derived from an EMBL/GenBank/DDBJ whole genome shotgun (WGS) entry which is preliminary data.</text>
</comment>
<dbReference type="PANTHER" id="PTHR19328">
    <property type="entry name" value="HEDGEHOG-INTERACTING PROTEIN"/>
    <property type="match status" value="1"/>
</dbReference>
<dbReference type="Pfam" id="PF22807">
    <property type="entry name" value="TrAA12"/>
    <property type="match status" value="1"/>
</dbReference>
<dbReference type="InterPro" id="IPR054539">
    <property type="entry name" value="Beta-prop_PDH"/>
</dbReference>
<accession>A0A1F7J116</accession>
<dbReference type="Gene3D" id="2.120.10.30">
    <property type="entry name" value="TolB, C-terminal domain"/>
    <property type="match status" value="1"/>
</dbReference>